<evidence type="ECO:0000256" key="1">
    <source>
        <dbReference type="SAM" id="Coils"/>
    </source>
</evidence>
<feature type="coiled-coil region" evidence="1">
    <location>
        <begin position="134"/>
        <end position="161"/>
    </location>
</feature>
<evidence type="ECO:0000313" key="4">
    <source>
        <dbReference type="Proteomes" id="UP001271007"/>
    </source>
</evidence>
<reference evidence="3" key="1">
    <citation type="submission" date="2023-04" db="EMBL/GenBank/DDBJ databases">
        <title>Black Yeasts Isolated from many extreme environments.</title>
        <authorList>
            <person name="Coleine C."/>
            <person name="Stajich J.E."/>
            <person name="Selbmann L."/>
        </authorList>
    </citation>
    <scope>NUCLEOTIDE SEQUENCE</scope>
    <source>
        <strain evidence="3">CCFEE 5312</strain>
    </source>
</reference>
<dbReference type="EMBL" id="JAWDJX010000331">
    <property type="protein sequence ID" value="KAK3045347.1"/>
    <property type="molecule type" value="Genomic_DNA"/>
</dbReference>
<evidence type="ECO:0000313" key="3">
    <source>
        <dbReference type="EMBL" id="KAK3045347.1"/>
    </source>
</evidence>
<accession>A0AAJ0G3I1</accession>
<gene>
    <name evidence="3" type="ORF">LTR09_013018</name>
</gene>
<keyword evidence="1" id="KW-0175">Coiled coil</keyword>
<protein>
    <submittedName>
        <fullName evidence="3">Uncharacterized protein</fullName>
    </submittedName>
</protein>
<proteinExistence type="predicted"/>
<organism evidence="3 4">
    <name type="scientific">Extremus antarcticus</name>
    <dbReference type="NCBI Taxonomy" id="702011"/>
    <lineage>
        <taxon>Eukaryota</taxon>
        <taxon>Fungi</taxon>
        <taxon>Dikarya</taxon>
        <taxon>Ascomycota</taxon>
        <taxon>Pezizomycotina</taxon>
        <taxon>Dothideomycetes</taxon>
        <taxon>Dothideomycetidae</taxon>
        <taxon>Mycosphaerellales</taxon>
        <taxon>Extremaceae</taxon>
        <taxon>Extremus</taxon>
    </lineage>
</organism>
<keyword evidence="4" id="KW-1185">Reference proteome</keyword>
<dbReference type="AlphaFoldDB" id="A0AAJ0G3I1"/>
<comment type="caution">
    <text evidence="3">The sequence shown here is derived from an EMBL/GenBank/DDBJ whole genome shotgun (WGS) entry which is preliminary data.</text>
</comment>
<sequence>MEGLSPVFDWLNDPSAHTVDNFTHVLDWDRCFPELPLDTTHEESGGYHQLKTGYVPGDTGYSNVRQWMSHEDADHPQQLLGSAAHDRAIADEPTDAPQDIDNMISDWLCTSQPEACAPFVCTENATGQGWSPQLAALTAELSRLNDVVKTQETRLIELKEHLDSQEKWSAEVSMTMNDWQLKQHGLSPLQRHFGLVLGPRSRRKTRRPPAVQVTSVTSPHRHGSRRR</sequence>
<feature type="region of interest" description="Disordered" evidence="2">
    <location>
        <begin position="197"/>
        <end position="227"/>
    </location>
</feature>
<name>A0AAJ0G3I1_9PEZI</name>
<evidence type="ECO:0000256" key="2">
    <source>
        <dbReference type="SAM" id="MobiDB-lite"/>
    </source>
</evidence>
<dbReference type="Proteomes" id="UP001271007">
    <property type="component" value="Unassembled WGS sequence"/>
</dbReference>